<organism evidence="1 2">
    <name type="scientific">Catharanthus roseus</name>
    <name type="common">Madagascar periwinkle</name>
    <name type="synonym">Vinca rosea</name>
    <dbReference type="NCBI Taxonomy" id="4058"/>
    <lineage>
        <taxon>Eukaryota</taxon>
        <taxon>Viridiplantae</taxon>
        <taxon>Streptophyta</taxon>
        <taxon>Embryophyta</taxon>
        <taxon>Tracheophyta</taxon>
        <taxon>Spermatophyta</taxon>
        <taxon>Magnoliopsida</taxon>
        <taxon>eudicotyledons</taxon>
        <taxon>Gunneridae</taxon>
        <taxon>Pentapetalae</taxon>
        <taxon>asterids</taxon>
        <taxon>lamiids</taxon>
        <taxon>Gentianales</taxon>
        <taxon>Apocynaceae</taxon>
        <taxon>Rauvolfioideae</taxon>
        <taxon>Vinceae</taxon>
        <taxon>Catharanthinae</taxon>
        <taxon>Catharanthus</taxon>
    </lineage>
</organism>
<evidence type="ECO:0000313" key="2">
    <source>
        <dbReference type="Proteomes" id="UP001060085"/>
    </source>
</evidence>
<dbReference type="EMBL" id="CM044701">
    <property type="protein sequence ID" value="KAI5682872.1"/>
    <property type="molecule type" value="Genomic_DNA"/>
</dbReference>
<keyword evidence="2" id="KW-1185">Reference proteome</keyword>
<reference evidence="2" key="1">
    <citation type="journal article" date="2023" name="Nat. Plants">
        <title>Single-cell RNA sequencing provides a high-resolution roadmap for understanding the multicellular compartmentation of specialized metabolism.</title>
        <authorList>
            <person name="Sun S."/>
            <person name="Shen X."/>
            <person name="Li Y."/>
            <person name="Li Y."/>
            <person name="Wang S."/>
            <person name="Li R."/>
            <person name="Zhang H."/>
            <person name="Shen G."/>
            <person name="Guo B."/>
            <person name="Wei J."/>
            <person name="Xu J."/>
            <person name="St-Pierre B."/>
            <person name="Chen S."/>
            <person name="Sun C."/>
        </authorList>
    </citation>
    <scope>NUCLEOTIDE SEQUENCE [LARGE SCALE GENOMIC DNA]</scope>
</reference>
<accession>A0ACC0CDE5</accession>
<comment type="caution">
    <text evidence="1">The sequence shown here is derived from an EMBL/GenBank/DDBJ whole genome shotgun (WGS) entry which is preliminary data.</text>
</comment>
<proteinExistence type="predicted"/>
<sequence>MKKTKEGSRSRSSSSEHQEEQHQNSGMGFLLVFFPEEENITTPTPTTPTFINTTKKNPLSSPSSSSPNFLNRTYSTHLLSRAQSTISICALLIFITLLLFTLSTIEPSSSSSSHTSFSPRRHLLISSSNSHFKKYPSHIKPYYYYSSSILPQYALQGMGTLYRRGSKSMNDLVVAHIVESLSVNELRLFIRFFHSCSLAFRSDLLFLFPSKSSSFDSTILQENNSFLKFIESNSAGGFEGTRFVKWSKKKEKENGPEPIWGRGIRSNSSSELRNDTESTRLSYGSVVAFDVDELDPENSLDGFLDHVPMSLRRWACYPMLLGRVRNRFKHIMLVDAKEMLLFGDPLSRVRNTSPESVYLTATTHSPPNRHGKKNSDRTQSNHSKSVSPGIIAGGGRGVRRISNAMLTEIARTAIMQHKKKNSVTESALFNQLVSNEFLLKNVNLITSKESIPELSSLAGGLNSKLAASGGVIRRGYGNFDVNSTVVKHILCADSSLHNTSTDDC</sequence>
<gene>
    <name evidence="1" type="ORF">M9H77_04100</name>
</gene>
<name>A0ACC0CDE5_CATRO</name>
<dbReference type="Proteomes" id="UP001060085">
    <property type="component" value="Linkage Group LG01"/>
</dbReference>
<evidence type="ECO:0000313" key="1">
    <source>
        <dbReference type="EMBL" id="KAI5682872.1"/>
    </source>
</evidence>
<protein>
    <submittedName>
        <fullName evidence="1">Uncharacterized protein</fullName>
    </submittedName>
</protein>